<evidence type="ECO:0000313" key="2">
    <source>
        <dbReference type="Proteomes" id="UP001154078"/>
    </source>
</evidence>
<name>A0A9P0ARW0_BRAAE</name>
<dbReference type="EMBL" id="OV121132">
    <property type="protein sequence ID" value="CAH0546018.1"/>
    <property type="molecule type" value="Genomic_DNA"/>
</dbReference>
<organism evidence="1 2">
    <name type="scientific">Brassicogethes aeneus</name>
    <name type="common">Rape pollen beetle</name>
    <name type="synonym">Meligethes aeneus</name>
    <dbReference type="NCBI Taxonomy" id="1431903"/>
    <lineage>
        <taxon>Eukaryota</taxon>
        <taxon>Metazoa</taxon>
        <taxon>Ecdysozoa</taxon>
        <taxon>Arthropoda</taxon>
        <taxon>Hexapoda</taxon>
        <taxon>Insecta</taxon>
        <taxon>Pterygota</taxon>
        <taxon>Neoptera</taxon>
        <taxon>Endopterygota</taxon>
        <taxon>Coleoptera</taxon>
        <taxon>Polyphaga</taxon>
        <taxon>Cucujiformia</taxon>
        <taxon>Nitidulidae</taxon>
        <taxon>Meligethinae</taxon>
        <taxon>Brassicogethes</taxon>
    </lineage>
</organism>
<evidence type="ECO:0000313" key="1">
    <source>
        <dbReference type="EMBL" id="CAH0546018.1"/>
    </source>
</evidence>
<dbReference type="OrthoDB" id="10577947at2759"/>
<gene>
    <name evidence="1" type="ORF">MELIAE_LOCUS277</name>
</gene>
<keyword evidence="2" id="KW-1185">Reference proteome</keyword>
<dbReference type="AlphaFoldDB" id="A0A9P0ARW0"/>
<protein>
    <submittedName>
        <fullName evidence="1">Uncharacterized protein</fullName>
    </submittedName>
</protein>
<sequence>MEKAKDKRVKYNKLTKINAKKSKNPMAKLNYRELQAEATKRNLPANLKHKELLSLVIAQINGRDDIVKLILDDRKMINLNKEYAPKSMKKNNLEQLNSPSCTSNFNDSVEVVEFIPEDRNDEYKKILNSNKENIDPNARENIHSIKKANLKPFNLSLHSPSCCSSSCHDSFSSTSTFNDFIPDENINDVGDDDVNKVIRANLDNNMSTPSPDALLKIFNLFKTFGDSL</sequence>
<proteinExistence type="predicted"/>
<accession>A0A9P0ARW0</accession>
<dbReference type="Proteomes" id="UP001154078">
    <property type="component" value="Chromosome 1"/>
</dbReference>
<reference evidence="1" key="1">
    <citation type="submission" date="2021-12" db="EMBL/GenBank/DDBJ databases">
        <authorList>
            <person name="King R."/>
        </authorList>
    </citation>
    <scope>NUCLEOTIDE SEQUENCE</scope>
</reference>